<accession>A0A939B7H7</accession>
<gene>
    <name evidence="3" type="ORF">H7U32_00600</name>
</gene>
<feature type="compositionally biased region" description="Polar residues" evidence="1">
    <location>
        <begin position="190"/>
        <end position="202"/>
    </location>
</feature>
<feature type="transmembrane region" description="Helical" evidence="2">
    <location>
        <begin position="24"/>
        <end position="46"/>
    </location>
</feature>
<protein>
    <submittedName>
        <fullName evidence="3">Cell surface protein</fullName>
    </submittedName>
</protein>
<evidence type="ECO:0000256" key="1">
    <source>
        <dbReference type="SAM" id="MobiDB-lite"/>
    </source>
</evidence>
<dbReference type="RefSeq" id="WP_204467104.1">
    <property type="nucleotide sequence ID" value="NZ_JACLYU010000001.1"/>
</dbReference>
<evidence type="ECO:0000256" key="2">
    <source>
        <dbReference type="SAM" id="Phobius"/>
    </source>
</evidence>
<proteinExistence type="predicted"/>
<name>A0A939B7H7_9BIFI</name>
<dbReference type="EMBL" id="JACLYU010000001">
    <property type="protein sequence ID" value="MBM6698852.1"/>
    <property type="molecule type" value="Genomic_DNA"/>
</dbReference>
<dbReference type="Pfam" id="PF20070">
    <property type="entry name" value="DUF6466"/>
    <property type="match status" value="1"/>
</dbReference>
<evidence type="ECO:0000313" key="3">
    <source>
        <dbReference type="EMBL" id="MBM6698852.1"/>
    </source>
</evidence>
<keyword evidence="4" id="KW-1185">Reference proteome</keyword>
<comment type="caution">
    <text evidence="3">The sequence shown here is derived from an EMBL/GenBank/DDBJ whole genome shotgun (WGS) entry which is preliminary data.</text>
</comment>
<feature type="region of interest" description="Disordered" evidence="1">
    <location>
        <begin position="122"/>
        <end position="202"/>
    </location>
</feature>
<dbReference type="AlphaFoldDB" id="A0A939B7H7"/>
<sequence>MSRTATARTEANATGARRRARAPLAARIALGVAAALLAAVATLAGVNLAADSSYGQATATLTSNLKQAAKDDADLDTLEASQRQTDAQFADAQALSPVLAPPLRDAIARNAEVSRTLTERIAKARQQAKGQADTSEKLAAQAQNGGGQGGGLTAEQRRQVEDLLASNQRSAPPSDGQGDAGDESGERGSQGDQTSSQTAKPW</sequence>
<dbReference type="InterPro" id="IPR046314">
    <property type="entry name" value="DUF6466"/>
</dbReference>
<keyword evidence="2" id="KW-0812">Transmembrane</keyword>
<reference evidence="3" key="2">
    <citation type="journal article" date="2021" name="Sci. Rep.">
        <title>The distribution of antibiotic resistance genes in chicken gut microbiota commensals.</title>
        <authorList>
            <person name="Juricova H."/>
            <person name="Matiasovicova J."/>
            <person name="Kubasova T."/>
            <person name="Cejkova D."/>
            <person name="Rychlik I."/>
        </authorList>
    </citation>
    <scope>NUCLEOTIDE SEQUENCE</scope>
    <source>
        <strain evidence="3">An836</strain>
    </source>
</reference>
<keyword evidence="2" id="KW-0472">Membrane</keyword>
<dbReference type="Proteomes" id="UP000718821">
    <property type="component" value="Unassembled WGS sequence"/>
</dbReference>
<evidence type="ECO:0000313" key="4">
    <source>
        <dbReference type="Proteomes" id="UP000718821"/>
    </source>
</evidence>
<keyword evidence="2" id="KW-1133">Transmembrane helix</keyword>
<organism evidence="3 4">
    <name type="scientific">Bifidobacterium pullorum subsp. saeculare</name>
    <dbReference type="NCBI Taxonomy" id="78257"/>
    <lineage>
        <taxon>Bacteria</taxon>
        <taxon>Bacillati</taxon>
        <taxon>Actinomycetota</taxon>
        <taxon>Actinomycetes</taxon>
        <taxon>Bifidobacteriales</taxon>
        <taxon>Bifidobacteriaceae</taxon>
        <taxon>Bifidobacterium</taxon>
    </lineage>
</organism>
<reference evidence="3" key="1">
    <citation type="submission" date="2020-08" db="EMBL/GenBank/DDBJ databases">
        <authorList>
            <person name="Cejkova D."/>
            <person name="Kubasova T."/>
            <person name="Jahodarova E."/>
            <person name="Rychlik I."/>
        </authorList>
    </citation>
    <scope>NUCLEOTIDE SEQUENCE</scope>
    <source>
        <strain evidence="3">An836</strain>
    </source>
</reference>